<dbReference type="GO" id="GO:0070139">
    <property type="term" value="F:SUMO-specific endopeptidase activity"/>
    <property type="evidence" value="ECO:0007669"/>
    <property type="project" value="TreeGrafter"/>
</dbReference>
<dbReference type="InterPro" id="IPR003653">
    <property type="entry name" value="Peptidase_C48_C"/>
</dbReference>
<protein>
    <recommendedName>
        <fullName evidence="7">Ubiquitin-like protease family profile domain-containing protein</fullName>
    </recommendedName>
</protein>
<dbReference type="PROSITE" id="PS50600">
    <property type="entry name" value="ULP_PROTEASE"/>
    <property type="match status" value="1"/>
</dbReference>
<dbReference type="AlphaFoldDB" id="A0A6G0WRB8"/>
<comment type="similarity">
    <text evidence="1">Belongs to the peptidase C48 family.</text>
</comment>
<evidence type="ECO:0000256" key="2">
    <source>
        <dbReference type="ARBA" id="ARBA00022553"/>
    </source>
</evidence>
<name>A0A6G0WRB8_9STRA</name>
<evidence type="ECO:0000256" key="1">
    <source>
        <dbReference type="ARBA" id="ARBA00005234"/>
    </source>
</evidence>
<keyword evidence="5" id="KW-0378">Hydrolase</keyword>
<dbReference type="GO" id="GO:0005634">
    <property type="term" value="C:nucleus"/>
    <property type="evidence" value="ECO:0007669"/>
    <property type="project" value="TreeGrafter"/>
</dbReference>
<evidence type="ECO:0000256" key="5">
    <source>
        <dbReference type="ARBA" id="ARBA00022801"/>
    </source>
</evidence>
<dbReference type="EMBL" id="VJMJ01000159">
    <property type="protein sequence ID" value="KAF0729951.1"/>
    <property type="molecule type" value="Genomic_DNA"/>
</dbReference>
<accession>A0A6G0WRB8</accession>
<keyword evidence="2" id="KW-0597">Phosphoprotein</keyword>
<keyword evidence="3" id="KW-0645">Protease</keyword>
<dbReference type="GO" id="GO:0006508">
    <property type="term" value="P:proteolysis"/>
    <property type="evidence" value="ECO:0007669"/>
    <property type="project" value="UniProtKB-KW"/>
</dbReference>
<sequence length="729" mass="81176">MKATTLEDVVSIEFAARFRATGMGLQLCQATYSGIGALYVASQFEAPPEVVALPPCRYQVDSIGDQSVRTMAFRDITVLLTRHTKYPVVVRFVLSPKSFDLIFDQPHERLNLKIQEHKNPLRCEIVNYLTPYRSKALIPSLLCGSHYIRAVNGVNTTILSSTAAVLESIQQATYPLVISVDIVQTAESQLSQTSQVAYFRRRPQAPAKRKSLLSPAAANAAAPSGRSKRFKVSPATIILDDSEEETSAKTTQESPDGAGVAVDKVVSTPYGKGIVLAFLPRKELAERRCKVELPFGVGFFQQNVLASIDDKTQFTYNKQKPKGYVVLTYGDTARLQGKRLLNDSVLEFYLSYLMDTKIPKDKTYICSSFLFGQYLENKKQGGKAGGREKGIDQAYESVSRWTKAIDIFDMKYFVVPINEDGHWSVAIVCNLYRFKQLDHCRCSLKPDIAKPPAKAPTKRKRKLPTIKELVKSQDSKSVPILQPETTNNEAAKVQDQGVEAAPSTGQMDAVLTDTETSLAVGFVEAMQAAVDKIFDEVQQKPQTVDKSIPSDERQQPSPVDEPVQMEEETNEAAKPPLPATLTGPVVCEQCNLPRDTNEDENHRPCILVLDSLKAHRTNRISTFLREYLQMEWNARQSASCGSWHFNMINLPAFGPPEIPRQANYTDCGVFVLHYVEKFLEHPPLISKAFVASRGAESQNILTAQWFPSSDIQAKRIAIRQLIEKLAQAC</sequence>
<dbReference type="Pfam" id="PF02902">
    <property type="entry name" value="Peptidase_C48"/>
    <property type="match status" value="2"/>
</dbReference>
<feature type="domain" description="Ubiquitin-like protease family profile" evidence="7">
    <location>
        <begin position="325"/>
        <end position="678"/>
    </location>
</feature>
<keyword evidence="4" id="KW-0833">Ubl conjugation pathway</keyword>
<evidence type="ECO:0000259" key="7">
    <source>
        <dbReference type="PROSITE" id="PS50600"/>
    </source>
</evidence>
<dbReference type="PANTHER" id="PTHR46896:SF3">
    <property type="entry name" value="FI06413P-RELATED"/>
    <property type="match status" value="1"/>
</dbReference>
<comment type="caution">
    <text evidence="8">The sequence shown here is derived from an EMBL/GenBank/DDBJ whole genome shotgun (WGS) entry which is preliminary data.</text>
</comment>
<evidence type="ECO:0000256" key="3">
    <source>
        <dbReference type="ARBA" id="ARBA00022670"/>
    </source>
</evidence>
<evidence type="ECO:0000313" key="8">
    <source>
        <dbReference type="EMBL" id="KAF0729951.1"/>
    </source>
</evidence>
<feature type="region of interest" description="Disordered" evidence="6">
    <location>
        <begin position="540"/>
        <end position="580"/>
    </location>
</feature>
<dbReference type="Proteomes" id="UP000481153">
    <property type="component" value="Unassembled WGS sequence"/>
</dbReference>
<dbReference type="SUPFAM" id="SSF54001">
    <property type="entry name" value="Cysteine proteinases"/>
    <property type="match status" value="1"/>
</dbReference>
<gene>
    <name evidence="8" type="ORF">Ae201684_012590</name>
</gene>
<evidence type="ECO:0000256" key="6">
    <source>
        <dbReference type="SAM" id="MobiDB-lite"/>
    </source>
</evidence>
<dbReference type="Gene3D" id="3.40.395.10">
    <property type="entry name" value="Adenoviral Proteinase, Chain A"/>
    <property type="match status" value="1"/>
</dbReference>
<dbReference type="GO" id="GO:0005737">
    <property type="term" value="C:cytoplasm"/>
    <property type="evidence" value="ECO:0007669"/>
    <property type="project" value="TreeGrafter"/>
</dbReference>
<evidence type="ECO:0000256" key="4">
    <source>
        <dbReference type="ARBA" id="ARBA00022786"/>
    </source>
</evidence>
<dbReference type="InterPro" id="IPR038765">
    <property type="entry name" value="Papain-like_cys_pep_sf"/>
</dbReference>
<dbReference type="InterPro" id="IPR051947">
    <property type="entry name" value="Sentrin-specific_protease"/>
</dbReference>
<evidence type="ECO:0000313" key="9">
    <source>
        <dbReference type="Proteomes" id="UP000481153"/>
    </source>
</evidence>
<proteinExistence type="inferred from homology"/>
<dbReference type="GO" id="GO:0016926">
    <property type="term" value="P:protein desumoylation"/>
    <property type="evidence" value="ECO:0007669"/>
    <property type="project" value="TreeGrafter"/>
</dbReference>
<keyword evidence="9" id="KW-1185">Reference proteome</keyword>
<reference evidence="8 9" key="1">
    <citation type="submission" date="2019-07" db="EMBL/GenBank/DDBJ databases">
        <title>Genomics analysis of Aphanomyces spp. identifies a new class of oomycete effector associated with host adaptation.</title>
        <authorList>
            <person name="Gaulin E."/>
        </authorList>
    </citation>
    <scope>NUCLEOTIDE SEQUENCE [LARGE SCALE GENOMIC DNA]</scope>
    <source>
        <strain evidence="8 9">ATCC 201684</strain>
    </source>
</reference>
<dbReference type="PANTHER" id="PTHR46896">
    <property type="entry name" value="SENTRIN-SPECIFIC PROTEASE"/>
    <property type="match status" value="1"/>
</dbReference>
<organism evidence="8 9">
    <name type="scientific">Aphanomyces euteiches</name>
    <dbReference type="NCBI Taxonomy" id="100861"/>
    <lineage>
        <taxon>Eukaryota</taxon>
        <taxon>Sar</taxon>
        <taxon>Stramenopiles</taxon>
        <taxon>Oomycota</taxon>
        <taxon>Saprolegniomycetes</taxon>
        <taxon>Saprolegniales</taxon>
        <taxon>Verrucalvaceae</taxon>
        <taxon>Aphanomyces</taxon>
    </lineage>
</organism>
<dbReference type="VEuPathDB" id="FungiDB:AeMF1_009831"/>